<reference evidence="1 2" key="1">
    <citation type="submission" date="2014-04" db="EMBL/GenBank/DDBJ databases">
        <title>Draft genome sequence of Photobacterium halotolerans S2753: a solonamide, ngercheumicin and holomycin producer.</title>
        <authorList>
            <person name="Machado H.R."/>
            <person name="Gram L."/>
        </authorList>
    </citation>
    <scope>NUCLEOTIDE SEQUENCE [LARGE SCALE GENOMIC DNA]</scope>
    <source>
        <strain evidence="1 2">S2753</strain>
    </source>
</reference>
<gene>
    <name evidence="1" type="ORF">EA58_14030</name>
</gene>
<protein>
    <submittedName>
        <fullName evidence="1">Uncharacterized protein</fullName>
    </submittedName>
</protein>
<dbReference type="AlphaFoldDB" id="A0A066RKK7"/>
<dbReference type="EMBL" id="JMIB01000027">
    <property type="protein sequence ID" value="KDM90874.1"/>
    <property type="molecule type" value="Genomic_DNA"/>
</dbReference>
<dbReference type="RefSeq" id="WP_036753730.1">
    <property type="nucleotide sequence ID" value="NZ_JAGSGC010000004.1"/>
</dbReference>
<evidence type="ECO:0000313" key="2">
    <source>
        <dbReference type="Proteomes" id="UP000027192"/>
    </source>
</evidence>
<comment type="caution">
    <text evidence="1">The sequence shown here is derived from an EMBL/GenBank/DDBJ whole genome shotgun (WGS) entry which is preliminary data.</text>
</comment>
<dbReference type="STRING" id="1654360.EA58_14030"/>
<dbReference type="Proteomes" id="UP000027192">
    <property type="component" value="Unassembled WGS sequence"/>
</dbReference>
<evidence type="ECO:0000313" key="1">
    <source>
        <dbReference type="EMBL" id="KDM90874.1"/>
    </source>
</evidence>
<keyword evidence="2" id="KW-1185">Reference proteome</keyword>
<name>A0A066RKK7_9GAMM</name>
<organism evidence="1 2">
    <name type="scientific">Photobacterium galatheae</name>
    <dbReference type="NCBI Taxonomy" id="1654360"/>
    <lineage>
        <taxon>Bacteria</taxon>
        <taxon>Pseudomonadati</taxon>
        <taxon>Pseudomonadota</taxon>
        <taxon>Gammaproteobacteria</taxon>
        <taxon>Vibrionales</taxon>
        <taxon>Vibrionaceae</taxon>
        <taxon>Photobacterium</taxon>
    </lineage>
</organism>
<accession>A0A066RKK7</accession>
<proteinExistence type="predicted"/>
<sequence>MKKSAYDIKFECDQAASMLANNELGEALMHLTSAFLICMKCSRNLDKFKEARENIDVKLTNLSANKSAATMLLLLYEATYHCEHEDFEEILICLFEAGALFNLNLNELNEDNCHFETVDELYSISTRYVTCKKKAIKESTKRC</sequence>